<organism evidence="3 4">
    <name type="scientific">Pigmentiphaga kullae</name>
    <dbReference type="NCBI Taxonomy" id="151784"/>
    <lineage>
        <taxon>Bacteria</taxon>
        <taxon>Pseudomonadati</taxon>
        <taxon>Pseudomonadota</taxon>
        <taxon>Betaproteobacteria</taxon>
        <taxon>Burkholderiales</taxon>
        <taxon>Alcaligenaceae</taxon>
        <taxon>Pigmentiphaga</taxon>
    </lineage>
</organism>
<accession>A0A4Q7ND20</accession>
<keyword evidence="4" id="KW-1185">Reference proteome</keyword>
<feature type="compositionally biased region" description="Low complexity" evidence="1">
    <location>
        <begin position="44"/>
        <end position="53"/>
    </location>
</feature>
<protein>
    <submittedName>
        <fullName evidence="3">DUF2946 family protein</fullName>
    </submittedName>
</protein>
<reference evidence="3 4" key="1">
    <citation type="submission" date="2019-02" db="EMBL/GenBank/DDBJ databases">
        <title>Genomic Encyclopedia of Type Strains, Phase IV (KMG-IV): sequencing the most valuable type-strain genomes for metagenomic binning, comparative biology and taxonomic classification.</title>
        <authorList>
            <person name="Goeker M."/>
        </authorList>
    </citation>
    <scope>NUCLEOTIDE SEQUENCE [LARGE SCALE GENOMIC DNA]</scope>
    <source>
        <strain evidence="3 4">K24</strain>
    </source>
</reference>
<keyword evidence="2" id="KW-0732">Signal</keyword>
<sequence length="118" mass="12012">MLVLLALLWGMLAPAIANTLARPSDTWVELCSVYGPKQVKLSDDGSQPSQDDSATTSADCPYCRLHAAVALPSPGGGLVLVGFVVSAEAPALPPAPLLGTTPISRPPPSRAPPLTAAS</sequence>
<feature type="signal peptide" evidence="2">
    <location>
        <begin position="1"/>
        <end position="17"/>
    </location>
</feature>
<dbReference type="Pfam" id="PF11162">
    <property type="entry name" value="DUF2946"/>
    <property type="match status" value="1"/>
</dbReference>
<gene>
    <name evidence="3" type="ORF">EV675_3456</name>
</gene>
<dbReference type="EMBL" id="SGXC01000002">
    <property type="protein sequence ID" value="RZS80843.1"/>
    <property type="molecule type" value="Genomic_DNA"/>
</dbReference>
<dbReference type="AlphaFoldDB" id="A0A4Q7ND20"/>
<feature type="region of interest" description="Disordered" evidence="1">
    <location>
        <begin position="94"/>
        <end position="118"/>
    </location>
</feature>
<feature type="region of interest" description="Disordered" evidence="1">
    <location>
        <begin position="38"/>
        <end position="58"/>
    </location>
</feature>
<feature type="chain" id="PRO_5020963085" evidence="2">
    <location>
        <begin position="18"/>
        <end position="118"/>
    </location>
</feature>
<evidence type="ECO:0000256" key="2">
    <source>
        <dbReference type="SAM" id="SignalP"/>
    </source>
</evidence>
<dbReference type="InterPro" id="IPR021333">
    <property type="entry name" value="DUF2946"/>
</dbReference>
<comment type="caution">
    <text evidence="3">The sequence shown here is derived from an EMBL/GenBank/DDBJ whole genome shotgun (WGS) entry which is preliminary data.</text>
</comment>
<evidence type="ECO:0000313" key="4">
    <source>
        <dbReference type="Proteomes" id="UP000292445"/>
    </source>
</evidence>
<evidence type="ECO:0000256" key="1">
    <source>
        <dbReference type="SAM" id="MobiDB-lite"/>
    </source>
</evidence>
<name>A0A4Q7ND20_9BURK</name>
<proteinExistence type="predicted"/>
<evidence type="ECO:0000313" key="3">
    <source>
        <dbReference type="EMBL" id="RZS80843.1"/>
    </source>
</evidence>
<dbReference type="Proteomes" id="UP000292445">
    <property type="component" value="Unassembled WGS sequence"/>
</dbReference>